<dbReference type="InterPro" id="IPR013783">
    <property type="entry name" value="Ig-like_fold"/>
</dbReference>
<reference evidence="4 5" key="1">
    <citation type="submission" date="2024-11" db="EMBL/GenBank/DDBJ databases">
        <title>Adaptive evolution of stress response genes in parasites aligns with host niche diversity.</title>
        <authorList>
            <person name="Hahn C."/>
            <person name="Resl P."/>
        </authorList>
    </citation>
    <scope>NUCLEOTIDE SEQUENCE [LARGE SCALE GENOMIC DNA]</scope>
    <source>
        <strain evidence="4">EGGRZ-B1_66</strain>
        <tissue evidence="4">Body</tissue>
    </source>
</reference>
<sequence length="392" mass="41924">MPLNLTPVGTGILEATYVPEVAAPSKVLVMQEGTQVPGSPFHVNVRPAQEVNKVHVYGNGVNSTVPASLSSNFTIDARDAGSGKLSIGLTVRNQIPEKVSVGHESMIQVDCSRAGPGQLMARIYQVGELIPIDMESMESNPGVKSLYYMPKSIGLIKGEIRFGGQPIPGGTFVQYVVTPDELSRPEPKRANEVQHVAQNYYPVEFKLPCMPLSRSTAYKAIVIRPNGKQVDIPVEDHFDGTLSVRYQPEDKGMHELHVMNVNKKAGTSMPLPGSPYRFFVDSVSTGQVSAHGPGLTYGVTGQKAEFTIVTKDAGGGGLSLSIEGPSKVEINCHDNGDGTCTISYVPLVSGEYTISIKFHDKDINGSPFTAKVTGKCSGTGCPPHSTNSLIQI</sequence>
<dbReference type="FunFam" id="2.60.40.10:FF:000007">
    <property type="entry name" value="Filamin-B isoform C"/>
    <property type="match status" value="1"/>
</dbReference>
<feature type="repeat" description="Filamin" evidence="3">
    <location>
        <begin position="46"/>
        <end position="176"/>
    </location>
</feature>
<comment type="similarity">
    <text evidence="1">Belongs to the filamin family.</text>
</comment>
<dbReference type="Proteomes" id="UP001626550">
    <property type="component" value="Unassembled WGS sequence"/>
</dbReference>
<dbReference type="PANTHER" id="PTHR38537:SF8">
    <property type="entry name" value="FILAMIN-A"/>
    <property type="match status" value="1"/>
</dbReference>
<evidence type="ECO:0000313" key="4">
    <source>
        <dbReference type="EMBL" id="KAL3313082.1"/>
    </source>
</evidence>
<dbReference type="EMBL" id="JBJKFK010001442">
    <property type="protein sequence ID" value="KAL3313082.1"/>
    <property type="molecule type" value="Genomic_DNA"/>
</dbReference>
<name>A0ABD2Q0B4_9PLAT</name>
<dbReference type="InterPro" id="IPR001298">
    <property type="entry name" value="Filamin/ABP280_rpt"/>
</dbReference>
<keyword evidence="5" id="KW-1185">Reference proteome</keyword>
<dbReference type="PANTHER" id="PTHR38537">
    <property type="entry name" value="JITTERBUG, ISOFORM N"/>
    <property type="match status" value="1"/>
</dbReference>
<feature type="repeat" description="Filamin" evidence="3">
    <location>
        <begin position="280"/>
        <end position="372"/>
    </location>
</feature>
<evidence type="ECO:0000256" key="1">
    <source>
        <dbReference type="ARBA" id="ARBA00009238"/>
    </source>
</evidence>
<comment type="caution">
    <text evidence="4">The sequence shown here is derived from an EMBL/GenBank/DDBJ whole genome shotgun (WGS) entry which is preliminary data.</text>
</comment>
<feature type="repeat" description="Filamin" evidence="3">
    <location>
        <begin position="202"/>
        <end position="280"/>
    </location>
</feature>
<dbReference type="SMART" id="SM00557">
    <property type="entry name" value="IG_FLMN"/>
    <property type="match status" value="3"/>
</dbReference>
<evidence type="ECO:0000256" key="2">
    <source>
        <dbReference type="ARBA" id="ARBA00022737"/>
    </source>
</evidence>
<evidence type="ECO:0000256" key="3">
    <source>
        <dbReference type="PROSITE-ProRule" id="PRU00087"/>
    </source>
</evidence>
<accession>A0ABD2Q0B4</accession>
<dbReference type="PROSITE" id="PS50194">
    <property type="entry name" value="FILAMIN_REPEAT"/>
    <property type="match status" value="4"/>
</dbReference>
<protein>
    <submittedName>
        <fullName evidence="4">Uncharacterized protein</fullName>
    </submittedName>
</protein>
<keyword evidence="2" id="KW-0677">Repeat</keyword>
<proteinExistence type="inferred from homology"/>
<feature type="repeat" description="Filamin" evidence="3">
    <location>
        <begin position="1"/>
        <end position="45"/>
    </location>
</feature>
<gene>
    <name evidence="4" type="ORF">Ciccas_008319</name>
</gene>
<organism evidence="4 5">
    <name type="scientific">Cichlidogyrus casuarinus</name>
    <dbReference type="NCBI Taxonomy" id="1844966"/>
    <lineage>
        <taxon>Eukaryota</taxon>
        <taxon>Metazoa</taxon>
        <taxon>Spiralia</taxon>
        <taxon>Lophotrochozoa</taxon>
        <taxon>Platyhelminthes</taxon>
        <taxon>Monogenea</taxon>
        <taxon>Monopisthocotylea</taxon>
        <taxon>Dactylogyridea</taxon>
        <taxon>Ancyrocephalidae</taxon>
        <taxon>Cichlidogyrus</taxon>
    </lineage>
</organism>
<dbReference type="InterPro" id="IPR017868">
    <property type="entry name" value="Filamin/ABP280_repeat-like"/>
</dbReference>
<dbReference type="SUPFAM" id="SSF81296">
    <property type="entry name" value="E set domains"/>
    <property type="match status" value="4"/>
</dbReference>
<dbReference type="Pfam" id="PF00630">
    <property type="entry name" value="Filamin"/>
    <property type="match status" value="3"/>
</dbReference>
<dbReference type="InterPro" id="IPR044801">
    <property type="entry name" value="Filamin"/>
</dbReference>
<evidence type="ECO:0000313" key="5">
    <source>
        <dbReference type="Proteomes" id="UP001626550"/>
    </source>
</evidence>
<dbReference type="Gene3D" id="2.60.40.10">
    <property type="entry name" value="Immunoglobulins"/>
    <property type="match status" value="5"/>
</dbReference>
<dbReference type="AlphaFoldDB" id="A0ABD2Q0B4"/>
<dbReference type="InterPro" id="IPR014756">
    <property type="entry name" value="Ig_E-set"/>
</dbReference>